<comment type="caution">
    <text evidence="2">The sequence shown here is derived from an EMBL/GenBank/DDBJ whole genome shotgun (WGS) entry which is preliminary data.</text>
</comment>
<name>A0ABQ4J885_9ACTN</name>
<gene>
    <name evidence="2" type="ORF">Vqi01_15450</name>
</gene>
<feature type="region of interest" description="Disordered" evidence="1">
    <location>
        <begin position="135"/>
        <end position="187"/>
    </location>
</feature>
<feature type="region of interest" description="Disordered" evidence="1">
    <location>
        <begin position="436"/>
        <end position="470"/>
    </location>
</feature>
<evidence type="ECO:0000256" key="1">
    <source>
        <dbReference type="SAM" id="MobiDB-lite"/>
    </source>
</evidence>
<keyword evidence="3" id="KW-1185">Reference proteome</keyword>
<evidence type="ECO:0000313" key="2">
    <source>
        <dbReference type="EMBL" id="GIJ26383.1"/>
    </source>
</evidence>
<dbReference type="Gene3D" id="3.90.176.10">
    <property type="entry name" value="Toxin ADP-ribosyltransferase, Chain A, domain 1"/>
    <property type="match status" value="1"/>
</dbReference>
<sequence>MSPAGSGQSAPTITVESVGQTLALLGAADQRTRTLALAVSLPVEAARRAVVTAPSVTARPDLFELLPEVLTEHLGGVAAGIRLVPLGPYDRSVDPSVEVRRLAEWIGQEVAIPLVELPVTADFVLAPMPWAVSAPHSPARTEPRWPLPPPPPRVPTPVASPPPVPDPVAPPPSEPARPSPPVERPAAGVGLVDHRWPHLATLPNGGLVDLPARRPPRVWLPPRRVSRPARDARVAVPASAADASGAAPDGRFPALPGVRTAAGWSFVAEPAMGDGPVLAGFLVEITVHVTGFRVDGRPVAPRSLAKLIARCRSGDPRPVVVVTDGVRVQGAAADLLFGGLADGLDVSVYAADGAVSRTATGLLQTAGTFRRWAPRAPGRPAGTGRGHDQGPVLPARPSARSRWARPRPVPLDPGRGVLFNPARWIAAARPAPLDPPPLPVPPMPAAPPVPATDTTPPVPPVSAADTTPPAPPVPAPRWLVQDDIAQLVADRSALRQVLGGRYDAHARVVARTLAQSPGLRAVGGGSGELTAGLVALLAYCEREREPVNQMLRGGGPDAEVDRLALVARFAAYGLRRLPSVLGPVFRSGPANSRLAAGYRAGAVLNEPAFLEVDLAVAPAPEQNSLRYAIWSVSAHRLDNLGSASRPAAIFPPGSRFQVLAVDDDTSGRGARILLRDLAASPRNGRDSVERILDRLRTTGQGDAPPGVTAVPLAFAPGLDDAGRPFPAPTSTVGALSAREDGRT</sequence>
<evidence type="ECO:0000313" key="3">
    <source>
        <dbReference type="Proteomes" id="UP000653076"/>
    </source>
</evidence>
<feature type="region of interest" description="Disordered" evidence="1">
    <location>
        <begin position="372"/>
        <end position="408"/>
    </location>
</feature>
<feature type="region of interest" description="Disordered" evidence="1">
    <location>
        <begin position="696"/>
        <end position="743"/>
    </location>
</feature>
<dbReference type="EMBL" id="BOPC01000020">
    <property type="protein sequence ID" value="GIJ26383.1"/>
    <property type="molecule type" value="Genomic_DNA"/>
</dbReference>
<dbReference type="Proteomes" id="UP000653076">
    <property type="component" value="Unassembled WGS sequence"/>
</dbReference>
<accession>A0ABQ4J885</accession>
<proteinExistence type="predicted"/>
<evidence type="ECO:0008006" key="4">
    <source>
        <dbReference type="Google" id="ProtNLM"/>
    </source>
</evidence>
<feature type="compositionally biased region" description="Pro residues" evidence="1">
    <location>
        <begin position="145"/>
        <end position="183"/>
    </location>
</feature>
<dbReference type="RefSeq" id="WP_204033905.1">
    <property type="nucleotide sequence ID" value="NZ_BOPC01000020.1"/>
</dbReference>
<protein>
    <recommendedName>
        <fullName evidence="4">ADP ribosyltransferase domain-containing protein</fullName>
    </recommendedName>
</protein>
<organism evidence="2 3">
    <name type="scientific">Micromonospora qiuiae</name>
    <dbReference type="NCBI Taxonomy" id="502268"/>
    <lineage>
        <taxon>Bacteria</taxon>
        <taxon>Bacillati</taxon>
        <taxon>Actinomycetota</taxon>
        <taxon>Actinomycetes</taxon>
        <taxon>Micromonosporales</taxon>
        <taxon>Micromonosporaceae</taxon>
        <taxon>Micromonospora</taxon>
    </lineage>
</organism>
<feature type="compositionally biased region" description="Pro residues" evidence="1">
    <location>
        <begin position="436"/>
        <end position="460"/>
    </location>
</feature>
<reference evidence="2 3" key="1">
    <citation type="submission" date="2021-01" db="EMBL/GenBank/DDBJ databases">
        <title>Whole genome shotgun sequence of Verrucosispora qiuiae NBRC 106684.</title>
        <authorList>
            <person name="Komaki H."/>
            <person name="Tamura T."/>
        </authorList>
    </citation>
    <scope>NUCLEOTIDE SEQUENCE [LARGE SCALE GENOMIC DNA]</scope>
    <source>
        <strain evidence="2 3">NBRC 106684</strain>
    </source>
</reference>
<feature type="compositionally biased region" description="Low complexity" evidence="1">
    <location>
        <begin position="372"/>
        <end position="382"/>
    </location>
</feature>